<accession>A0A0J5S323</accession>
<feature type="chain" id="PRO_5005264289" evidence="1">
    <location>
        <begin position="25"/>
        <end position="80"/>
    </location>
</feature>
<feature type="signal peptide" evidence="1">
    <location>
        <begin position="1"/>
        <end position="24"/>
    </location>
</feature>
<dbReference type="Proteomes" id="UP000036270">
    <property type="component" value="Unassembled WGS sequence"/>
</dbReference>
<comment type="caution">
    <text evidence="2">The sequence shown here is derived from an EMBL/GenBank/DDBJ whole genome shotgun (WGS) entry which is preliminary data.</text>
</comment>
<organism evidence="2 3">
    <name type="scientific">Muribacter muris</name>
    <dbReference type="NCBI Taxonomy" id="67855"/>
    <lineage>
        <taxon>Bacteria</taxon>
        <taxon>Pseudomonadati</taxon>
        <taxon>Pseudomonadota</taxon>
        <taxon>Gammaproteobacteria</taxon>
        <taxon>Pasteurellales</taxon>
        <taxon>Pasteurellaceae</taxon>
        <taxon>Muribacter</taxon>
    </lineage>
</organism>
<dbReference type="STRING" id="67855.RO21_07625"/>
<dbReference type="AlphaFoldDB" id="A0A0J5S323"/>
<name>A0A0J5S323_9PAST</name>
<evidence type="ECO:0000313" key="3">
    <source>
        <dbReference type="Proteomes" id="UP000036270"/>
    </source>
</evidence>
<keyword evidence="1" id="KW-0732">Signal</keyword>
<evidence type="ECO:0000313" key="2">
    <source>
        <dbReference type="EMBL" id="KMK51207.1"/>
    </source>
</evidence>
<gene>
    <name evidence="2" type="ORF">RO21_07625</name>
</gene>
<dbReference type="PATRIC" id="fig|67855.3.peg.1565"/>
<dbReference type="EMBL" id="JWIZ01000045">
    <property type="protein sequence ID" value="KMK51207.1"/>
    <property type="molecule type" value="Genomic_DNA"/>
</dbReference>
<protein>
    <submittedName>
        <fullName evidence="2">Uncharacterized protein</fullName>
    </submittedName>
</protein>
<keyword evidence="3" id="KW-1185">Reference proteome</keyword>
<proteinExistence type="predicted"/>
<sequence length="80" mass="9276">MCNLSLRKLAVLAISLGVSISVFASDWEYASLKDEENINGNWKKCHYETYSGFRFTINTTEYSCPYSLEVNVELGKWRKR</sequence>
<evidence type="ECO:0000256" key="1">
    <source>
        <dbReference type="SAM" id="SignalP"/>
    </source>
</evidence>
<reference evidence="2 3" key="1">
    <citation type="submission" date="2014-12" db="EMBL/GenBank/DDBJ databases">
        <title>Reclassification of Actinobacillus muris as Muribacter muris.</title>
        <authorList>
            <person name="Christensen H."/>
            <person name="Nicklas W."/>
            <person name="Bisgaard M."/>
        </authorList>
    </citation>
    <scope>NUCLEOTIDE SEQUENCE [LARGE SCALE GENOMIC DNA]</scope>
    <source>
        <strain evidence="2 3">Ackerman80-443D</strain>
    </source>
</reference>
<dbReference type="RefSeq" id="WP_047977203.1">
    <property type="nucleotide sequence ID" value="NZ_JWIZ01000045.1"/>
</dbReference>